<feature type="transmembrane region" description="Helical" evidence="8">
    <location>
        <begin position="9"/>
        <end position="37"/>
    </location>
</feature>
<reference evidence="11" key="1">
    <citation type="journal article" date="2019" name="Int. J. Syst. Evol. Microbiol.">
        <title>The Global Catalogue of Microorganisms (GCM) 10K type strain sequencing project: providing services to taxonomists for standard genome sequencing and annotation.</title>
        <authorList>
            <consortium name="The Broad Institute Genomics Platform"/>
            <consortium name="The Broad Institute Genome Sequencing Center for Infectious Disease"/>
            <person name="Wu L."/>
            <person name="Ma J."/>
        </authorList>
    </citation>
    <scope>NUCLEOTIDE SEQUENCE [LARGE SCALE GENOMIC DNA]</scope>
    <source>
        <strain evidence="11">KCTC 22209</strain>
    </source>
</reference>
<feature type="transmembrane region" description="Helical" evidence="8">
    <location>
        <begin position="285"/>
        <end position="303"/>
    </location>
</feature>
<feature type="transmembrane region" description="Helical" evidence="8">
    <location>
        <begin position="345"/>
        <end position="366"/>
    </location>
</feature>
<evidence type="ECO:0000256" key="8">
    <source>
        <dbReference type="SAM" id="Phobius"/>
    </source>
</evidence>
<dbReference type="Gene3D" id="1.20.1250.20">
    <property type="entry name" value="MFS general substrate transporter like domains"/>
    <property type="match status" value="1"/>
</dbReference>
<accession>A0ABW5YX31</accession>
<dbReference type="EMBL" id="JBHUPE010000005">
    <property type="protein sequence ID" value="MFD2905069.1"/>
    <property type="molecule type" value="Genomic_DNA"/>
</dbReference>
<dbReference type="PROSITE" id="PS00217">
    <property type="entry name" value="SUGAR_TRANSPORT_2"/>
    <property type="match status" value="1"/>
</dbReference>
<comment type="caution">
    <text evidence="10">The sequence shown here is derived from an EMBL/GenBank/DDBJ whole genome shotgun (WGS) entry which is preliminary data.</text>
</comment>
<dbReference type="PROSITE" id="PS00216">
    <property type="entry name" value="SUGAR_TRANSPORT_1"/>
    <property type="match status" value="1"/>
</dbReference>
<keyword evidence="4 8" id="KW-0812">Transmembrane</keyword>
<feature type="transmembrane region" description="Helical" evidence="8">
    <location>
        <begin position="136"/>
        <end position="157"/>
    </location>
</feature>
<feature type="transmembrane region" description="Helical" evidence="8">
    <location>
        <begin position="378"/>
        <end position="401"/>
    </location>
</feature>
<dbReference type="SUPFAM" id="SSF103473">
    <property type="entry name" value="MFS general substrate transporter"/>
    <property type="match status" value="1"/>
</dbReference>
<dbReference type="PANTHER" id="PTHR48020">
    <property type="entry name" value="PROTON MYO-INOSITOL COTRANSPORTER"/>
    <property type="match status" value="1"/>
</dbReference>
<feature type="transmembrane region" description="Helical" evidence="8">
    <location>
        <begin position="49"/>
        <end position="66"/>
    </location>
</feature>
<feature type="transmembrane region" description="Helical" evidence="8">
    <location>
        <begin position="101"/>
        <end position="124"/>
    </location>
</feature>
<feature type="transmembrane region" description="Helical" evidence="8">
    <location>
        <begin position="78"/>
        <end position="95"/>
    </location>
</feature>
<dbReference type="InterPro" id="IPR005828">
    <property type="entry name" value="MFS_sugar_transport-like"/>
</dbReference>
<dbReference type="InterPro" id="IPR005829">
    <property type="entry name" value="Sugar_transporter_CS"/>
</dbReference>
<evidence type="ECO:0000256" key="4">
    <source>
        <dbReference type="ARBA" id="ARBA00022692"/>
    </source>
</evidence>
<keyword evidence="11" id="KW-1185">Reference proteome</keyword>
<feature type="transmembrane region" description="Helical" evidence="8">
    <location>
        <begin position="407"/>
        <end position="428"/>
    </location>
</feature>
<evidence type="ECO:0000313" key="10">
    <source>
        <dbReference type="EMBL" id="MFD2905069.1"/>
    </source>
</evidence>
<keyword evidence="5 8" id="KW-1133">Transmembrane helix</keyword>
<evidence type="ECO:0000256" key="3">
    <source>
        <dbReference type="ARBA" id="ARBA00022448"/>
    </source>
</evidence>
<evidence type="ECO:0000256" key="7">
    <source>
        <dbReference type="RuleBase" id="RU003346"/>
    </source>
</evidence>
<comment type="similarity">
    <text evidence="2 7">Belongs to the major facilitator superfamily. Sugar transporter (TC 2.A.1.1) family.</text>
</comment>
<name>A0ABW5YX31_9SPHI</name>
<dbReference type="Pfam" id="PF00083">
    <property type="entry name" value="Sugar_tr"/>
    <property type="match status" value="1"/>
</dbReference>
<dbReference type="InterPro" id="IPR020846">
    <property type="entry name" value="MFS_dom"/>
</dbReference>
<feature type="transmembrane region" description="Helical" evidence="8">
    <location>
        <begin position="246"/>
        <end position="273"/>
    </location>
</feature>
<dbReference type="RefSeq" id="WP_380921549.1">
    <property type="nucleotide sequence ID" value="NZ_JBHUPE010000005.1"/>
</dbReference>
<evidence type="ECO:0000256" key="5">
    <source>
        <dbReference type="ARBA" id="ARBA00022989"/>
    </source>
</evidence>
<evidence type="ECO:0000313" key="11">
    <source>
        <dbReference type="Proteomes" id="UP001597509"/>
    </source>
</evidence>
<dbReference type="PRINTS" id="PR00171">
    <property type="entry name" value="SUGRTRNSPORT"/>
</dbReference>
<evidence type="ECO:0000256" key="1">
    <source>
        <dbReference type="ARBA" id="ARBA00004141"/>
    </source>
</evidence>
<keyword evidence="3 7" id="KW-0813">Transport</keyword>
<feature type="transmembrane region" description="Helical" evidence="8">
    <location>
        <begin position="315"/>
        <end position="333"/>
    </location>
</feature>
<dbReference type="InterPro" id="IPR003663">
    <property type="entry name" value="Sugar/inositol_transpt"/>
</dbReference>
<sequence length="436" mass="48069">MNARESKVLLYSLIASLGGLLFGFDIAIFSGTIPFIVPHFNLEPDQLGWVASCLYVGCIFGAMAFGRIAQRLGRKPSLILVSVIFIVSSIFMGIANTIDSIIFWRIVAGFSVGGASILSPLYIAEISPQKIRGKMVSLNQMAIVIGILLAYLSNYFLSGIEGNWRWMFISGAVPAAAFLIASFFFPESPKWLIYKGKLAEGTRILEKTVDAAELVSELEYLQSQNTKGKDSIGGIYRSIFQKPYSFLLLIAIVIAVFQQISGANAVLFYAPIIFEKVGMDVENQLLIQILIGSVNLLFTLVAIRTVDKFGRKKLMMIGAGTMAVLLLLIGLSFQGDFIPQKFVSALVLLFIGTYAATLAPVTWVIIAEIFPLRIREQAMSIASAFLWVACFGITYVFPVMIATLTTFQTFTIFGGLCAIYFLFLWLYVPETKNNRV</sequence>
<dbReference type="Proteomes" id="UP001597509">
    <property type="component" value="Unassembled WGS sequence"/>
</dbReference>
<dbReference type="InterPro" id="IPR036259">
    <property type="entry name" value="MFS_trans_sf"/>
</dbReference>
<dbReference type="PROSITE" id="PS50850">
    <property type="entry name" value="MFS"/>
    <property type="match status" value="1"/>
</dbReference>
<proteinExistence type="inferred from homology"/>
<dbReference type="InterPro" id="IPR050814">
    <property type="entry name" value="Myo-inositol_Transporter"/>
</dbReference>
<comment type="subcellular location">
    <subcellularLocation>
        <location evidence="1">Membrane</location>
        <topology evidence="1">Multi-pass membrane protein</topology>
    </subcellularLocation>
</comment>
<keyword evidence="6 8" id="KW-0472">Membrane</keyword>
<feature type="domain" description="Major facilitator superfamily (MFS) profile" evidence="9">
    <location>
        <begin position="11"/>
        <end position="432"/>
    </location>
</feature>
<evidence type="ECO:0000256" key="6">
    <source>
        <dbReference type="ARBA" id="ARBA00023136"/>
    </source>
</evidence>
<gene>
    <name evidence="10" type="ORF">ACFS6I_14095</name>
</gene>
<evidence type="ECO:0000256" key="2">
    <source>
        <dbReference type="ARBA" id="ARBA00010992"/>
    </source>
</evidence>
<organism evidence="10 11">
    <name type="scientific">Sphingobacterium anhuiense</name>
    <dbReference type="NCBI Taxonomy" id="493780"/>
    <lineage>
        <taxon>Bacteria</taxon>
        <taxon>Pseudomonadati</taxon>
        <taxon>Bacteroidota</taxon>
        <taxon>Sphingobacteriia</taxon>
        <taxon>Sphingobacteriales</taxon>
        <taxon>Sphingobacteriaceae</taxon>
        <taxon>Sphingobacterium</taxon>
    </lineage>
</organism>
<dbReference type="PANTHER" id="PTHR48020:SF12">
    <property type="entry name" value="PROTON MYO-INOSITOL COTRANSPORTER"/>
    <property type="match status" value="1"/>
</dbReference>
<evidence type="ECO:0000259" key="9">
    <source>
        <dbReference type="PROSITE" id="PS50850"/>
    </source>
</evidence>
<feature type="transmembrane region" description="Helical" evidence="8">
    <location>
        <begin position="163"/>
        <end position="185"/>
    </location>
</feature>
<protein>
    <submittedName>
        <fullName evidence="10">Sugar porter family MFS transporter</fullName>
    </submittedName>
</protein>
<dbReference type="NCBIfam" id="TIGR00879">
    <property type="entry name" value="SP"/>
    <property type="match status" value="1"/>
</dbReference>